<keyword evidence="1" id="KW-0812">Transmembrane</keyword>
<dbReference type="EMBL" id="SNRW01021451">
    <property type="protein sequence ID" value="KAA6364603.1"/>
    <property type="molecule type" value="Genomic_DNA"/>
</dbReference>
<sequence length="259" mass="28570">MNSDEEVSVREYKFETVALDQNLNQDEEQQDEQQEIAQVQPEIPDPLVANDVQNGGDLFYPAAARSPVIIQQDADSKNIPNPLLDNANNSQAKLFILALTAVVGVFALLVATILTLSPRNRISIGTQTTNSEFIDSNDNFVVQQVNNEVDIINESTVMQLKSPQLQEAIKNAQLRIQSPEFKSQIQEMLIVIDNGTPPSFDAFPRIDPTGTRFASGPARLSTYSFPFYLLDILCVLAYFSREGNAVAKGGRGQLALLQV</sequence>
<evidence type="ECO:0000256" key="1">
    <source>
        <dbReference type="SAM" id="Phobius"/>
    </source>
</evidence>
<feature type="transmembrane region" description="Helical" evidence="1">
    <location>
        <begin position="94"/>
        <end position="116"/>
    </location>
</feature>
<dbReference type="Proteomes" id="UP000324800">
    <property type="component" value="Unassembled WGS sequence"/>
</dbReference>
<evidence type="ECO:0000313" key="2">
    <source>
        <dbReference type="EMBL" id="KAA6364603.1"/>
    </source>
</evidence>
<keyword evidence="1" id="KW-1133">Transmembrane helix</keyword>
<gene>
    <name evidence="2" type="ORF">EZS28_039869</name>
</gene>
<dbReference type="AlphaFoldDB" id="A0A5J4U2Z3"/>
<organism evidence="2 3">
    <name type="scientific">Streblomastix strix</name>
    <dbReference type="NCBI Taxonomy" id="222440"/>
    <lineage>
        <taxon>Eukaryota</taxon>
        <taxon>Metamonada</taxon>
        <taxon>Preaxostyla</taxon>
        <taxon>Oxymonadida</taxon>
        <taxon>Streblomastigidae</taxon>
        <taxon>Streblomastix</taxon>
    </lineage>
</organism>
<proteinExistence type="predicted"/>
<reference evidence="2 3" key="1">
    <citation type="submission" date="2019-03" db="EMBL/GenBank/DDBJ databases">
        <title>Single cell metagenomics reveals metabolic interactions within the superorganism composed of flagellate Streblomastix strix and complex community of Bacteroidetes bacteria on its surface.</title>
        <authorList>
            <person name="Treitli S.C."/>
            <person name="Kolisko M."/>
            <person name="Husnik F."/>
            <person name="Keeling P."/>
            <person name="Hampl V."/>
        </authorList>
    </citation>
    <scope>NUCLEOTIDE SEQUENCE [LARGE SCALE GENOMIC DNA]</scope>
    <source>
        <strain evidence="2">ST1C</strain>
    </source>
</reference>
<evidence type="ECO:0000313" key="3">
    <source>
        <dbReference type="Proteomes" id="UP000324800"/>
    </source>
</evidence>
<name>A0A5J4U2Z3_9EUKA</name>
<comment type="caution">
    <text evidence="2">The sequence shown here is derived from an EMBL/GenBank/DDBJ whole genome shotgun (WGS) entry which is preliminary data.</text>
</comment>
<accession>A0A5J4U2Z3</accession>
<protein>
    <submittedName>
        <fullName evidence="2">Uncharacterized protein</fullName>
    </submittedName>
</protein>
<feature type="non-terminal residue" evidence="2">
    <location>
        <position position="259"/>
    </location>
</feature>
<keyword evidence="1" id="KW-0472">Membrane</keyword>